<proteinExistence type="predicted"/>
<comment type="caution">
    <text evidence="1">The sequence shown here is derived from an EMBL/GenBank/DDBJ whole genome shotgun (WGS) entry which is preliminary data.</text>
</comment>
<dbReference type="InParanoid" id="Q4CNA3"/>
<dbReference type="InterPro" id="IPR006518">
    <property type="entry name" value="Trypano_RHS"/>
</dbReference>
<dbReference type="GeneID" id="3532788"/>
<organism evidence="1 2">
    <name type="scientific">Trypanosoma cruzi (strain CL Brener)</name>
    <dbReference type="NCBI Taxonomy" id="353153"/>
    <lineage>
        <taxon>Eukaryota</taxon>
        <taxon>Discoba</taxon>
        <taxon>Euglenozoa</taxon>
        <taxon>Kinetoplastea</taxon>
        <taxon>Metakinetoplastina</taxon>
        <taxon>Trypanosomatida</taxon>
        <taxon>Trypanosomatidae</taxon>
        <taxon>Trypanosoma</taxon>
        <taxon>Schizotrypanum</taxon>
    </lineage>
</organism>
<accession>Q4CNA3</accession>
<keyword evidence="2" id="KW-1185">Reference proteome</keyword>
<dbReference type="OMA" id="EDTIEIW"/>
<dbReference type="EMBL" id="AAHK01003047">
    <property type="protein sequence ID" value="EAN81755.1"/>
    <property type="molecule type" value="Genomic_DNA"/>
</dbReference>
<gene>
    <name evidence="1" type="ORF">Tc00.1047053506809.5</name>
</gene>
<dbReference type="RefSeq" id="XP_803201.1">
    <property type="nucleotide sequence ID" value="XM_798108.1"/>
</dbReference>
<name>Q4CNA3_TRYCC</name>
<evidence type="ECO:0000313" key="1">
    <source>
        <dbReference type="EMBL" id="EAN81755.1"/>
    </source>
</evidence>
<protein>
    <submittedName>
        <fullName evidence="1">Retrotransposon hot spot (RHS) protein, putative</fullName>
    </submittedName>
</protein>
<sequence length="117" mass="13633">DGFFFVDTNPKTLVGLRMSTASKHRTTTSTVRRFTECLAAYFEGWEELSRDMSWDIIYVQHEIYRPMEGRQKFEVVNSDNLGDDENREIAAFCREKVRQYLAALSSADARRGEALRR</sequence>
<feature type="non-terminal residue" evidence="1">
    <location>
        <position position="1"/>
    </location>
</feature>
<dbReference type="PaxDb" id="353153-Q4CNA3"/>
<dbReference type="NCBIfam" id="TIGR01631">
    <property type="entry name" value="Trypano_RHS"/>
    <property type="match status" value="1"/>
</dbReference>
<dbReference type="Proteomes" id="UP000002296">
    <property type="component" value="Unassembled WGS sequence"/>
</dbReference>
<dbReference type="AlphaFoldDB" id="Q4CNA3"/>
<dbReference type="KEGG" id="tcr:506809.5"/>
<reference evidence="1 2" key="1">
    <citation type="journal article" date="2005" name="Science">
        <title>The genome sequence of Trypanosoma cruzi, etiologic agent of Chagas disease.</title>
        <authorList>
            <person name="El-Sayed N.M."/>
            <person name="Myler P.J."/>
            <person name="Bartholomeu D.C."/>
            <person name="Nilsson D."/>
            <person name="Aggarwal G."/>
            <person name="Tran A.N."/>
            <person name="Ghedin E."/>
            <person name="Worthey E.A."/>
            <person name="Delcher A.L."/>
            <person name="Blandin G."/>
            <person name="Westenberger S.J."/>
            <person name="Caler E."/>
            <person name="Cerqueira G.C."/>
            <person name="Branche C."/>
            <person name="Haas B."/>
            <person name="Anupama A."/>
            <person name="Arner E."/>
            <person name="Aslund L."/>
            <person name="Attipoe P."/>
            <person name="Bontempi E."/>
            <person name="Bringaud F."/>
            <person name="Burton P."/>
            <person name="Cadag E."/>
            <person name="Campbell D.A."/>
            <person name="Carrington M."/>
            <person name="Crabtree J."/>
            <person name="Darban H."/>
            <person name="da Silveira J.F."/>
            <person name="de Jong P."/>
            <person name="Edwards K."/>
            <person name="Englund P.T."/>
            <person name="Fazelina G."/>
            <person name="Feldblyum T."/>
            <person name="Ferella M."/>
            <person name="Frasch A.C."/>
            <person name="Gull K."/>
            <person name="Horn D."/>
            <person name="Hou L."/>
            <person name="Huang Y."/>
            <person name="Kindlund E."/>
            <person name="Klingbeil M."/>
            <person name="Kluge S."/>
            <person name="Koo H."/>
            <person name="Lacerda D."/>
            <person name="Levin M.J."/>
            <person name="Lorenzi H."/>
            <person name="Louie T."/>
            <person name="Machado C.R."/>
            <person name="McCulloch R."/>
            <person name="McKenna A."/>
            <person name="Mizuno Y."/>
            <person name="Mottram J.C."/>
            <person name="Nelson S."/>
            <person name="Ochaya S."/>
            <person name="Osoegawa K."/>
            <person name="Pai G."/>
            <person name="Parsons M."/>
            <person name="Pentony M."/>
            <person name="Pettersson U."/>
            <person name="Pop M."/>
            <person name="Ramirez J.L."/>
            <person name="Rinta J."/>
            <person name="Robertson L."/>
            <person name="Salzberg S.L."/>
            <person name="Sanchez D.O."/>
            <person name="Seyler A."/>
            <person name="Sharma R."/>
            <person name="Shetty J."/>
            <person name="Simpson A.J."/>
            <person name="Sisk E."/>
            <person name="Tammi M.T."/>
            <person name="Tarleton R."/>
            <person name="Teixeira S."/>
            <person name="Van Aken S."/>
            <person name="Vogt C."/>
            <person name="Ward P.N."/>
            <person name="Wickstead B."/>
            <person name="Wortman J."/>
            <person name="White O."/>
            <person name="Fraser C.M."/>
            <person name="Stuart K.D."/>
            <person name="Andersson B."/>
        </authorList>
    </citation>
    <scope>NUCLEOTIDE SEQUENCE [LARGE SCALE GENOMIC DNA]</scope>
    <source>
        <strain evidence="1 2">CL Brener</strain>
    </source>
</reference>
<evidence type="ECO:0000313" key="2">
    <source>
        <dbReference type="Proteomes" id="UP000002296"/>
    </source>
</evidence>